<dbReference type="Proteomes" id="UP000198923">
    <property type="component" value="Unassembled WGS sequence"/>
</dbReference>
<dbReference type="EMBL" id="FNCN01000007">
    <property type="protein sequence ID" value="SDG73223.1"/>
    <property type="molecule type" value="Genomic_DNA"/>
</dbReference>
<sequence>MSRAPLFTGLRRGQRTLTTSDRCPRAPGHVSIDEEGQRMAFFRPRVSREAEVRYHADQEVAKGFPEVLEEARRAERALRDVQAAGGTAAELRTAGIAFDLAITDALRAAEAGQRAVFGVKAYDDRIRRRKAKATPRGAMWTSEVDRLRTLREVNRLTGIARVPRPVRLAARAG</sequence>
<evidence type="ECO:0000313" key="1">
    <source>
        <dbReference type="EMBL" id="SDG73223.1"/>
    </source>
</evidence>
<gene>
    <name evidence="1" type="ORF">SAMN05421505_107110</name>
</gene>
<name>A0A1G7WMT6_9ACTN</name>
<evidence type="ECO:0000313" key="2">
    <source>
        <dbReference type="Proteomes" id="UP000198923"/>
    </source>
</evidence>
<protein>
    <submittedName>
        <fullName evidence="1">Uncharacterized protein</fullName>
    </submittedName>
</protein>
<organism evidence="1 2">
    <name type="scientific">Sinosporangium album</name>
    <dbReference type="NCBI Taxonomy" id="504805"/>
    <lineage>
        <taxon>Bacteria</taxon>
        <taxon>Bacillati</taxon>
        <taxon>Actinomycetota</taxon>
        <taxon>Actinomycetes</taxon>
        <taxon>Streptosporangiales</taxon>
        <taxon>Streptosporangiaceae</taxon>
        <taxon>Sinosporangium</taxon>
    </lineage>
</organism>
<proteinExistence type="predicted"/>
<accession>A0A1G7WMT6</accession>
<reference evidence="1 2" key="1">
    <citation type="submission" date="2016-10" db="EMBL/GenBank/DDBJ databases">
        <authorList>
            <person name="de Groot N.N."/>
        </authorList>
    </citation>
    <scope>NUCLEOTIDE SEQUENCE [LARGE SCALE GENOMIC DNA]</scope>
    <source>
        <strain evidence="1 2">CPCC 201354</strain>
    </source>
</reference>
<keyword evidence="2" id="KW-1185">Reference proteome</keyword>
<dbReference type="AlphaFoldDB" id="A0A1G7WMT6"/>